<reference evidence="2" key="1">
    <citation type="submission" date="2022-09" db="EMBL/GenBank/DDBJ databases">
        <title>Aureispira anguillicida sp. nov., isolated from Leptocephalus of Japanese eel Anguilla japonica.</title>
        <authorList>
            <person name="Yuasa K."/>
            <person name="Mekata T."/>
            <person name="Ikunari K."/>
        </authorList>
    </citation>
    <scope>NUCLEOTIDE SEQUENCE</scope>
    <source>
        <strain evidence="2">EL160426</strain>
    </source>
</reference>
<proteinExistence type="predicted"/>
<evidence type="ECO:0000256" key="1">
    <source>
        <dbReference type="SAM" id="Coils"/>
    </source>
</evidence>
<dbReference type="EMBL" id="AP026867">
    <property type="protein sequence ID" value="BDS15265.1"/>
    <property type="molecule type" value="Genomic_DNA"/>
</dbReference>
<dbReference type="KEGG" id="aup:AsAng_0060490"/>
<dbReference type="Proteomes" id="UP001060919">
    <property type="component" value="Chromosome"/>
</dbReference>
<name>A0A916DX07_9BACT</name>
<dbReference type="RefSeq" id="WP_264790432.1">
    <property type="nucleotide sequence ID" value="NZ_AP026867.1"/>
</dbReference>
<dbReference type="AlphaFoldDB" id="A0A916DX07"/>
<gene>
    <name evidence="2" type="ORF">AsAng_0060490</name>
</gene>
<keyword evidence="1" id="KW-0175">Coiled coil</keyword>
<protein>
    <submittedName>
        <fullName evidence="2">Uncharacterized protein</fullName>
    </submittedName>
</protein>
<feature type="coiled-coil region" evidence="1">
    <location>
        <begin position="17"/>
        <end position="51"/>
    </location>
</feature>
<evidence type="ECO:0000313" key="3">
    <source>
        <dbReference type="Proteomes" id="UP001060919"/>
    </source>
</evidence>
<sequence length="125" mass="14147">MHTDLKQWLESVEHKTKDELMELLGHLSTAIKKAEKDIKNTSKELIAIGEKLFAKYSPQIQEAICSNDKIKASITPENVQHMANLIAGIIDKDTHLDISPKIIDTFCVLILKDGLQSYCKNYHKS</sequence>
<organism evidence="2 3">
    <name type="scientific">Aureispira anguillae</name>
    <dbReference type="NCBI Taxonomy" id="2864201"/>
    <lineage>
        <taxon>Bacteria</taxon>
        <taxon>Pseudomonadati</taxon>
        <taxon>Bacteroidota</taxon>
        <taxon>Saprospiria</taxon>
        <taxon>Saprospirales</taxon>
        <taxon>Saprospiraceae</taxon>
        <taxon>Aureispira</taxon>
    </lineage>
</organism>
<evidence type="ECO:0000313" key="2">
    <source>
        <dbReference type="EMBL" id="BDS15265.1"/>
    </source>
</evidence>
<keyword evidence="3" id="KW-1185">Reference proteome</keyword>
<accession>A0A916DX07</accession>